<dbReference type="Gene3D" id="3.60.21.10">
    <property type="match status" value="1"/>
</dbReference>
<accession>A0A8S5LPY3</accession>
<proteinExistence type="predicted"/>
<sequence>MKRQLLLTDLHLGVKNGSMAWLKSQQLFLNELLKTPDIEEVVCLGDVFDTRVGVQTHVATFAREWFSKWKVPVVIIAGNHDYYSPDTDKYCALDNVLAGIPGLTIVSHDILVRDHQVFIPWYNQEREGITELSKKYKGNIIFTHADIGMSRCKLYTPTFSGHIHFPTIEPGRNCYSLGSCFPLTFADCAVRCAYILESEGPKVLNLIPIKNKVSIQFHRYYEWPEDLDEIPTQDYIELYLRRDAIPEDGEVALGKWKSRYPNLTIYKVSGDVDTTEGIDMTKNMEEIISGMIPEDYKDEFEQVRAKSL</sequence>
<organism evidence="2">
    <name type="scientific">Myoviridae sp. ct0f722</name>
    <dbReference type="NCBI Taxonomy" id="2827599"/>
    <lineage>
        <taxon>Viruses</taxon>
        <taxon>Duplodnaviria</taxon>
        <taxon>Heunggongvirae</taxon>
        <taxon>Uroviricota</taxon>
        <taxon>Caudoviricetes</taxon>
    </lineage>
</organism>
<dbReference type="Pfam" id="PF00149">
    <property type="entry name" value="Metallophos"/>
    <property type="match status" value="1"/>
</dbReference>
<dbReference type="InterPro" id="IPR004843">
    <property type="entry name" value="Calcineurin-like_PHP"/>
</dbReference>
<evidence type="ECO:0000313" key="2">
    <source>
        <dbReference type="EMBL" id="DAD71952.1"/>
    </source>
</evidence>
<name>A0A8S5LPY3_9CAUD</name>
<feature type="domain" description="Calcineurin-like phosphoesterase" evidence="1">
    <location>
        <begin position="5"/>
        <end position="116"/>
    </location>
</feature>
<protein>
    <submittedName>
        <fullName evidence="2">Putative DNA double strand break repair</fullName>
    </submittedName>
</protein>
<dbReference type="SUPFAM" id="SSF56300">
    <property type="entry name" value="Metallo-dependent phosphatases"/>
    <property type="match status" value="1"/>
</dbReference>
<dbReference type="InterPro" id="IPR029052">
    <property type="entry name" value="Metallo-depent_PP-like"/>
</dbReference>
<dbReference type="GO" id="GO:0016787">
    <property type="term" value="F:hydrolase activity"/>
    <property type="evidence" value="ECO:0007669"/>
    <property type="project" value="InterPro"/>
</dbReference>
<dbReference type="EMBL" id="BK015890">
    <property type="protein sequence ID" value="DAD71952.1"/>
    <property type="molecule type" value="Genomic_DNA"/>
</dbReference>
<reference evidence="2" key="1">
    <citation type="journal article" date="2021" name="Proc. Natl. Acad. Sci. U.S.A.">
        <title>A Catalog of Tens of Thousands of Viruses from Human Metagenomes Reveals Hidden Associations with Chronic Diseases.</title>
        <authorList>
            <person name="Tisza M.J."/>
            <person name="Buck C.B."/>
        </authorList>
    </citation>
    <scope>NUCLEOTIDE SEQUENCE</scope>
    <source>
        <strain evidence="2">Ct0f722</strain>
    </source>
</reference>
<evidence type="ECO:0000259" key="1">
    <source>
        <dbReference type="Pfam" id="PF00149"/>
    </source>
</evidence>